<dbReference type="GO" id="GO:0005737">
    <property type="term" value="C:cytoplasm"/>
    <property type="evidence" value="ECO:0007669"/>
    <property type="project" value="InterPro"/>
</dbReference>
<evidence type="ECO:0000256" key="4">
    <source>
        <dbReference type="ARBA" id="ARBA00022643"/>
    </source>
</evidence>
<keyword evidence="3" id="KW-0285">Flavoprotein</keyword>
<dbReference type="PANTHER" id="PTHR48109">
    <property type="entry name" value="DIHYDROOROTATE DEHYDROGENASE (QUINONE), MITOCHONDRIAL-RELATED"/>
    <property type="match status" value="1"/>
</dbReference>
<keyword evidence="9" id="KW-1185">Reference proteome</keyword>
<comment type="cofactor">
    <cofactor evidence="1">
        <name>FMN</name>
        <dbReference type="ChEBI" id="CHEBI:58210"/>
    </cofactor>
</comment>
<dbReference type="Pfam" id="PF01180">
    <property type="entry name" value="DHO_dh"/>
    <property type="match status" value="1"/>
</dbReference>
<dbReference type="InterPro" id="IPR050074">
    <property type="entry name" value="DHO_dehydrogenase"/>
</dbReference>
<keyword evidence="4" id="KW-0288">FMN</keyword>
<proteinExistence type="predicted"/>
<dbReference type="PANTHER" id="PTHR48109:SF1">
    <property type="entry name" value="DIHYDROOROTATE DEHYDROGENASE (FUMARATE)"/>
    <property type="match status" value="1"/>
</dbReference>
<evidence type="ECO:0000256" key="6">
    <source>
        <dbReference type="ARBA" id="ARBA00023002"/>
    </source>
</evidence>
<evidence type="ECO:0000256" key="3">
    <source>
        <dbReference type="ARBA" id="ARBA00022630"/>
    </source>
</evidence>
<keyword evidence="6 8" id="KW-0560">Oxidoreductase</keyword>
<comment type="pathway">
    <text evidence="2">Pyrimidine metabolism; UMP biosynthesis via de novo pathway.</text>
</comment>
<evidence type="ECO:0000313" key="8">
    <source>
        <dbReference type="EMBL" id="QDU71632.1"/>
    </source>
</evidence>
<evidence type="ECO:0000256" key="2">
    <source>
        <dbReference type="ARBA" id="ARBA00004725"/>
    </source>
</evidence>
<dbReference type="GO" id="GO:0006207">
    <property type="term" value="P:'de novo' pyrimidine nucleobase biosynthetic process"/>
    <property type="evidence" value="ECO:0007669"/>
    <property type="project" value="TreeGrafter"/>
</dbReference>
<dbReference type="OrthoDB" id="9794954at2"/>
<dbReference type="EMBL" id="CP036280">
    <property type="protein sequence ID" value="QDU71632.1"/>
    <property type="molecule type" value="Genomic_DNA"/>
</dbReference>
<dbReference type="InterPro" id="IPR005720">
    <property type="entry name" value="Dihydroorotate_DH_cat"/>
</dbReference>
<protein>
    <submittedName>
        <fullName evidence="8">Dihydroorotate dehydrogenase B (NAD(+)), catalytic subunit</fullName>
        <ecNumber evidence="8">1.3.1.14</ecNumber>
    </submittedName>
</protein>
<sequence>MMVVMTKQSGMLIDEAMEPILISAPFGNYIQPEGSTPTVGTFTAMARGWRVWRILRTLRYSISLDAWTNRIGLRNPGMPWYARRVAAGKKRADHAVVSIHGFDRPQWSELLALTAEVEPLAVELNMSCPNVGEIGLPEGLFEEAVATGVPVIVKVPPIRFEAMSEKAIEAGVWGFHAVNTLPVRGGGMSGAPLHPLALRCVADLRRMIGDHGQKIVGGGGIIRNHHIDAFVDAGADYVALGTKTMDPRLLFTDGPVRGLIEHAHRVVHPR</sequence>
<dbReference type="InterPro" id="IPR013785">
    <property type="entry name" value="Aldolase_TIM"/>
</dbReference>
<dbReference type="GO" id="GO:0006221">
    <property type="term" value="P:pyrimidine nucleotide biosynthetic process"/>
    <property type="evidence" value="ECO:0007669"/>
    <property type="project" value="UniProtKB-KW"/>
</dbReference>
<reference evidence="8 9" key="1">
    <citation type="submission" date="2019-02" db="EMBL/GenBank/DDBJ databases">
        <title>Deep-cultivation of Planctomycetes and their phenomic and genomic characterization uncovers novel biology.</title>
        <authorList>
            <person name="Wiegand S."/>
            <person name="Jogler M."/>
            <person name="Boedeker C."/>
            <person name="Pinto D."/>
            <person name="Vollmers J."/>
            <person name="Rivas-Marin E."/>
            <person name="Kohn T."/>
            <person name="Peeters S.H."/>
            <person name="Heuer A."/>
            <person name="Rast P."/>
            <person name="Oberbeckmann S."/>
            <person name="Bunk B."/>
            <person name="Jeske O."/>
            <person name="Meyerdierks A."/>
            <person name="Storesund J.E."/>
            <person name="Kallscheuer N."/>
            <person name="Luecker S."/>
            <person name="Lage O.M."/>
            <person name="Pohl T."/>
            <person name="Merkel B.J."/>
            <person name="Hornburger P."/>
            <person name="Mueller R.-W."/>
            <person name="Bruemmer F."/>
            <person name="Labrenz M."/>
            <person name="Spormann A.M."/>
            <person name="Op den Camp H."/>
            <person name="Overmann J."/>
            <person name="Amann R."/>
            <person name="Jetten M.S.M."/>
            <person name="Mascher T."/>
            <person name="Medema M.H."/>
            <person name="Devos D.P."/>
            <person name="Kaster A.-K."/>
            <person name="Ovreas L."/>
            <person name="Rohde M."/>
            <person name="Galperin M.Y."/>
            <person name="Jogler C."/>
        </authorList>
    </citation>
    <scope>NUCLEOTIDE SEQUENCE [LARGE SCALE GENOMIC DNA]</scope>
    <source>
        <strain evidence="8 9">Pan265</strain>
    </source>
</reference>
<accession>A0A518BXC2</accession>
<name>A0A518BXC2_9BACT</name>
<dbReference type="KEGG" id="mcad:Pan265_14840"/>
<dbReference type="EC" id="1.3.1.14" evidence="8"/>
<evidence type="ECO:0000256" key="5">
    <source>
        <dbReference type="ARBA" id="ARBA00022975"/>
    </source>
</evidence>
<dbReference type="SUPFAM" id="SSF51395">
    <property type="entry name" value="FMN-linked oxidoreductases"/>
    <property type="match status" value="1"/>
</dbReference>
<evidence type="ECO:0000259" key="7">
    <source>
        <dbReference type="Pfam" id="PF01180"/>
    </source>
</evidence>
<dbReference type="AlphaFoldDB" id="A0A518BXC2"/>
<evidence type="ECO:0000313" key="9">
    <source>
        <dbReference type="Proteomes" id="UP000320386"/>
    </source>
</evidence>
<feature type="domain" description="Dihydroorotate dehydrogenase catalytic" evidence="7">
    <location>
        <begin position="67"/>
        <end position="244"/>
    </location>
</feature>
<keyword evidence="5" id="KW-0665">Pyrimidine biosynthesis</keyword>
<gene>
    <name evidence="8" type="primary">pyrDB</name>
    <name evidence="8" type="ORF">Pan265_14840</name>
</gene>
<dbReference type="GO" id="GO:0004589">
    <property type="term" value="F:dihydroorotate dehydrogenase (NAD+) activity"/>
    <property type="evidence" value="ECO:0007669"/>
    <property type="project" value="UniProtKB-EC"/>
</dbReference>
<dbReference type="Gene3D" id="3.20.20.70">
    <property type="entry name" value="Aldolase class I"/>
    <property type="match status" value="1"/>
</dbReference>
<organism evidence="8 9">
    <name type="scientific">Mucisphaera calidilacus</name>
    <dbReference type="NCBI Taxonomy" id="2527982"/>
    <lineage>
        <taxon>Bacteria</taxon>
        <taxon>Pseudomonadati</taxon>
        <taxon>Planctomycetota</taxon>
        <taxon>Phycisphaerae</taxon>
        <taxon>Phycisphaerales</taxon>
        <taxon>Phycisphaeraceae</taxon>
        <taxon>Mucisphaera</taxon>
    </lineage>
</organism>
<evidence type="ECO:0000256" key="1">
    <source>
        <dbReference type="ARBA" id="ARBA00001917"/>
    </source>
</evidence>
<dbReference type="Proteomes" id="UP000320386">
    <property type="component" value="Chromosome"/>
</dbReference>